<comment type="function">
    <text evidence="2 9">Catalyzes the dehydration of D-mannonate.</text>
</comment>
<dbReference type="Proteomes" id="UP000600449">
    <property type="component" value="Unassembled WGS sequence"/>
</dbReference>
<name>A0A917Q4J8_9HYPH</name>
<dbReference type="PANTHER" id="PTHR30387">
    <property type="entry name" value="MANNONATE DEHYDRATASE"/>
    <property type="match status" value="1"/>
</dbReference>
<evidence type="ECO:0000313" key="10">
    <source>
        <dbReference type="EMBL" id="GGK21871.1"/>
    </source>
</evidence>
<evidence type="ECO:0000256" key="4">
    <source>
        <dbReference type="ARBA" id="ARBA00007389"/>
    </source>
</evidence>
<evidence type="ECO:0000256" key="6">
    <source>
        <dbReference type="ARBA" id="ARBA00023004"/>
    </source>
</evidence>
<reference evidence="10 11" key="1">
    <citation type="journal article" date="2014" name="Int. J. Syst. Evol. Microbiol.">
        <title>Complete genome sequence of Corynebacterium casei LMG S-19264T (=DSM 44701T), isolated from a smear-ripened cheese.</title>
        <authorList>
            <consortium name="US DOE Joint Genome Institute (JGI-PGF)"/>
            <person name="Walter F."/>
            <person name="Albersmeier A."/>
            <person name="Kalinowski J."/>
            <person name="Ruckert C."/>
        </authorList>
    </citation>
    <scope>NUCLEOTIDE SEQUENCE [LARGE SCALE GENOMIC DNA]</scope>
    <source>
        <strain evidence="10 11">CGMCC 1.9161</strain>
    </source>
</reference>
<comment type="caution">
    <text evidence="10">The sequence shown here is derived from an EMBL/GenBank/DDBJ whole genome shotgun (WGS) entry which is preliminary data.</text>
</comment>
<proteinExistence type="inferred from homology"/>
<evidence type="ECO:0000256" key="1">
    <source>
        <dbReference type="ARBA" id="ARBA00001794"/>
    </source>
</evidence>
<keyword evidence="11" id="KW-1185">Reference proteome</keyword>
<dbReference type="PIRSF" id="PIRSF016049">
    <property type="entry name" value="Man_dehyd"/>
    <property type="match status" value="1"/>
</dbReference>
<dbReference type="Pfam" id="PF03786">
    <property type="entry name" value="UxuA"/>
    <property type="match status" value="1"/>
</dbReference>
<dbReference type="InterPro" id="IPR036237">
    <property type="entry name" value="Xyl_isomerase-like_sf"/>
</dbReference>
<dbReference type="InterPro" id="IPR004628">
    <property type="entry name" value="Man_deHydtase"/>
</dbReference>
<evidence type="ECO:0000256" key="2">
    <source>
        <dbReference type="ARBA" id="ARBA00002713"/>
    </source>
</evidence>
<organism evidence="10 11">
    <name type="scientific">Salinarimonas ramus</name>
    <dbReference type="NCBI Taxonomy" id="690164"/>
    <lineage>
        <taxon>Bacteria</taxon>
        <taxon>Pseudomonadati</taxon>
        <taxon>Pseudomonadota</taxon>
        <taxon>Alphaproteobacteria</taxon>
        <taxon>Hyphomicrobiales</taxon>
        <taxon>Salinarimonadaceae</taxon>
        <taxon>Salinarimonas</taxon>
    </lineage>
</organism>
<comment type="pathway">
    <text evidence="3 9">Carbohydrate metabolism; pentose and glucuronate interconversion.</text>
</comment>
<dbReference type="NCBIfam" id="NF003027">
    <property type="entry name" value="PRK03906.1"/>
    <property type="match status" value="1"/>
</dbReference>
<gene>
    <name evidence="9 10" type="primary">uxuA</name>
    <name evidence="10" type="ORF">GCM10011322_05680</name>
</gene>
<comment type="similarity">
    <text evidence="4 9">Belongs to the mannonate dehydratase family.</text>
</comment>
<dbReference type="PANTHER" id="PTHR30387:SF2">
    <property type="entry name" value="MANNONATE DEHYDRATASE"/>
    <property type="match status" value="1"/>
</dbReference>
<dbReference type="HAMAP" id="MF_00106">
    <property type="entry name" value="UxuA"/>
    <property type="match status" value="1"/>
</dbReference>
<dbReference type="GO" id="GO:0030145">
    <property type="term" value="F:manganese ion binding"/>
    <property type="evidence" value="ECO:0007669"/>
    <property type="project" value="TreeGrafter"/>
</dbReference>
<protein>
    <recommendedName>
        <fullName evidence="5 9">Mannonate dehydratase</fullName>
        <ecNumber evidence="5 9">4.2.1.8</ecNumber>
    </recommendedName>
    <alternativeName>
        <fullName evidence="9">D-mannonate hydro-lyase</fullName>
    </alternativeName>
</protein>
<sequence length="404" mass="43419">MLESWRWFGPNDVVSLTDIAQAGATGIVSALHHVPTGIAWSDAEIAARKRMIETHPDGRPTGLHWAVVESVPVSEDIKTQTGEWRGHLDAYRETLAALGRAGIGVVCYNFMPVLDWTRTDLARATPTGATAMVFDAIDFAAFDLHLLARANAAEDYSEAVREAAARRIAGMSEAAKRALADNVLAGLPGAAEHWDVEGVRAHLARYDAIGPERLRANFFAFLEAVVPAAEEAGVRLCCHPDDPPFPLLGLPRIVSTLADYQAMLAAVDSPANGVTFCTGSLGARADNDVPAMARTLAPRIVFAHLRNVSREPDGSFAEVNHLEGDVDMVAVIAALLGEEARRRDVRDPHPVIPMRPDHGHVMLDDFKRPSQPGYPAIGRLRGLAELRGVATALSHRSASQGGTP</sequence>
<dbReference type="NCBIfam" id="TIGR00695">
    <property type="entry name" value="uxuA"/>
    <property type="match status" value="1"/>
</dbReference>
<keyword evidence="8 9" id="KW-0456">Lyase</keyword>
<dbReference type="Gene3D" id="3.20.20.150">
    <property type="entry name" value="Divalent-metal-dependent TIM barrel enzymes"/>
    <property type="match status" value="1"/>
</dbReference>
<dbReference type="AlphaFoldDB" id="A0A917Q4J8"/>
<keyword evidence="6 9" id="KW-0408">Iron</keyword>
<evidence type="ECO:0000313" key="11">
    <source>
        <dbReference type="Proteomes" id="UP000600449"/>
    </source>
</evidence>
<accession>A0A917Q4J8</accession>
<dbReference type="GO" id="GO:0042840">
    <property type="term" value="P:D-glucuronate catabolic process"/>
    <property type="evidence" value="ECO:0007669"/>
    <property type="project" value="TreeGrafter"/>
</dbReference>
<dbReference type="EC" id="4.2.1.8" evidence="5 9"/>
<comment type="catalytic activity">
    <reaction evidence="1 9">
        <text>D-mannonate = 2-dehydro-3-deoxy-D-gluconate + H2O</text>
        <dbReference type="Rhea" id="RHEA:20097"/>
        <dbReference type="ChEBI" id="CHEBI:15377"/>
        <dbReference type="ChEBI" id="CHEBI:17767"/>
        <dbReference type="ChEBI" id="CHEBI:57990"/>
        <dbReference type="EC" id="4.2.1.8"/>
    </reaction>
</comment>
<dbReference type="GO" id="GO:0008927">
    <property type="term" value="F:mannonate dehydratase activity"/>
    <property type="evidence" value="ECO:0007669"/>
    <property type="project" value="UniProtKB-UniRule"/>
</dbReference>
<keyword evidence="7 9" id="KW-0464">Manganese</keyword>
<dbReference type="SUPFAM" id="SSF51658">
    <property type="entry name" value="Xylose isomerase-like"/>
    <property type="match status" value="1"/>
</dbReference>
<evidence type="ECO:0000256" key="5">
    <source>
        <dbReference type="ARBA" id="ARBA00012927"/>
    </source>
</evidence>
<dbReference type="RefSeq" id="WP_188909361.1">
    <property type="nucleotide sequence ID" value="NZ_BMMF01000002.1"/>
</dbReference>
<evidence type="ECO:0000256" key="9">
    <source>
        <dbReference type="HAMAP-Rule" id="MF_00106"/>
    </source>
</evidence>
<evidence type="ECO:0000256" key="8">
    <source>
        <dbReference type="ARBA" id="ARBA00023239"/>
    </source>
</evidence>
<evidence type="ECO:0000256" key="3">
    <source>
        <dbReference type="ARBA" id="ARBA00004892"/>
    </source>
</evidence>
<comment type="cofactor">
    <cofactor evidence="9">
        <name>Fe(2+)</name>
        <dbReference type="ChEBI" id="CHEBI:29033"/>
    </cofactor>
    <cofactor evidence="9">
        <name>Mn(2+)</name>
        <dbReference type="ChEBI" id="CHEBI:29035"/>
    </cofactor>
</comment>
<evidence type="ECO:0000256" key="7">
    <source>
        <dbReference type="ARBA" id="ARBA00023211"/>
    </source>
</evidence>
<dbReference type="EMBL" id="BMMF01000002">
    <property type="protein sequence ID" value="GGK21871.1"/>
    <property type="molecule type" value="Genomic_DNA"/>
</dbReference>
<dbReference type="GO" id="GO:0008198">
    <property type="term" value="F:ferrous iron binding"/>
    <property type="evidence" value="ECO:0007669"/>
    <property type="project" value="TreeGrafter"/>
</dbReference>